<dbReference type="Proteomes" id="UP000238296">
    <property type="component" value="Unassembled WGS sequence"/>
</dbReference>
<reference evidence="1 2" key="1">
    <citation type="journal article" date="2017" name="Int. J. Syst. Evol. Microbiol.">
        <title>Mycobacterium talmoniae sp. nov., a slowly growing mycobacterium isolated from human respiratory samples.</title>
        <authorList>
            <person name="Davidson R.M."/>
            <person name="DeGroote M.A."/>
            <person name="Marola J.L."/>
            <person name="Buss S."/>
            <person name="Jones V."/>
            <person name="McNeil M.R."/>
            <person name="Freifeld A.G."/>
            <person name="Elaine Epperson L."/>
            <person name="Hasan N.A."/>
            <person name="Jackson M."/>
            <person name="Iwen P.C."/>
            <person name="Salfinger M."/>
            <person name="Strong M."/>
        </authorList>
    </citation>
    <scope>NUCLEOTIDE SEQUENCE [LARGE SCALE GENOMIC DNA]</scope>
    <source>
        <strain evidence="1 2">ATCC BAA-2683</strain>
    </source>
</reference>
<evidence type="ECO:0000313" key="1">
    <source>
        <dbReference type="EMBL" id="PQM44671.1"/>
    </source>
</evidence>
<organism evidence="1 2">
    <name type="scientific">Mycobacterium talmoniae</name>
    <dbReference type="NCBI Taxonomy" id="1858794"/>
    <lineage>
        <taxon>Bacteria</taxon>
        <taxon>Bacillati</taxon>
        <taxon>Actinomycetota</taxon>
        <taxon>Actinomycetes</taxon>
        <taxon>Mycobacteriales</taxon>
        <taxon>Mycobacteriaceae</taxon>
        <taxon>Mycobacterium</taxon>
    </lineage>
</organism>
<dbReference type="EMBL" id="PPEA01000738">
    <property type="protein sequence ID" value="PQM44671.1"/>
    <property type="molecule type" value="Genomic_DNA"/>
</dbReference>
<dbReference type="AlphaFoldDB" id="A0A2S8BDD7"/>
<name>A0A2S8BDD7_9MYCO</name>
<gene>
    <name evidence="1" type="ORF">C1Y40_05167</name>
</gene>
<accession>A0A2S8BDD7</accession>
<protein>
    <submittedName>
        <fullName evidence="1">Uncharacterized protein</fullName>
    </submittedName>
</protein>
<proteinExistence type="predicted"/>
<comment type="caution">
    <text evidence="1">The sequence shown here is derived from an EMBL/GenBank/DDBJ whole genome shotgun (WGS) entry which is preliminary data.</text>
</comment>
<sequence>MSYRVTGALVIAKDQGGKLHHKYHGAVIPWLSDKQAEHFLRHGLVERLDDVPAPVEATESDAGAAAGKPPKVAPKEAWVEYGAANGHDRGELEALNKQELVDLLG</sequence>
<evidence type="ECO:0000313" key="2">
    <source>
        <dbReference type="Proteomes" id="UP000238296"/>
    </source>
</evidence>